<dbReference type="eggNOG" id="COG1270">
    <property type="taxonomic scope" value="Bacteria"/>
</dbReference>
<gene>
    <name evidence="9" type="primary">cobD</name>
    <name evidence="10" type="ORF">ME5_01470</name>
</gene>
<keyword evidence="8 9" id="KW-0472">Membrane</keyword>
<dbReference type="Proteomes" id="UP000008952">
    <property type="component" value="Unassembled WGS sequence"/>
</dbReference>
<evidence type="ECO:0000313" key="11">
    <source>
        <dbReference type="Proteomes" id="UP000008952"/>
    </source>
</evidence>
<dbReference type="InterPro" id="IPR004485">
    <property type="entry name" value="Cobalamin_biosynth_CobD/CbiB"/>
</dbReference>
<dbReference type="UniPathway" id="UPA00148"/>
<reference evidence="10 11" key="1">
    <citation type="submission" date="2012-03" db="EMBL/GenBank/DDBJ databases">
        <title>The Genome Sequence of Bartonella tamiae Th239.</title>
        <authorList>
            <consortium name="The Broad Institute Genome Sequencing Platform"/>
            <consortium name="The Broad Institute Genome Sequencing Center for Infectious Disease"/>
            <person name="Feldgarden M."/>
            <person name="Kirby J."/>
            <person name="Kosoy M."/>
            <person name="Birtles R."/>
            <person name="Probert W.S."/>
            <person name="Chiaraviglio L."/>
            <person name="Young S.K."/>
            <person name="Zeng Q."/>
            <person name="Gargeya S."/>
            <person name="Fitzgerald M."/>
            <person name="Haas B."/>
            <person name="Abouelleil A."/>
            <person name="Alvarado L."/>
            <person name="Arachchi H.M."/>
            <person name="Berlin A."/>
            <person name="Chapman S.B."/>
            <person name="Gearin G."/>
            <person name="Goldberg J."/>
            <person name="Griggs A."/>
            <person name="Gujja S."/>
            <person name="Hansen M."/>
            <person name="Heiman D."/>
            <person name="Howarth C."/>
            <person name="Larimer J."/>
            <person name="Lui A."/>
            <person name="MacDonald P.J.P."/>
            <person name="McCowen C."/>
            <person name="Montmayeur A."/>
            <person name="Murphy C."/>
            <person name="Neiman D."/>
            <person name="Pearson M."/>
            <person name="Priest M."/>
            <person name="Roberts A."/>
            <person name="Saif S."/>
            <person name="Shea T."/>
            <person name="Sisk P."/>
            <person name="Stolte C."/>
            <person name="Sykes S."/>
            <person name="Wortman J."/>
            <person name="Nusbaum C."/>
            <person name="Birren B."/>
        </authorList>
    </citation>
    <scope>NUCLEOTIDE SEQUENCE [LARGE SCALE GENOMIC DNA]</scope>
    <source>
        <strain evidence="10 11">Th239</strain>
    </source>
</reference>
<comment type="caution">
    <text evidence="9">Lacks conserved residue(s) required for the propagation of feature annotation.</text>
</comment>
<accession>J0R0B3</accession>
<dbReference type="EMBL" id="AIMB01000008">
    <property type="protein sequence ID" value="EJF88919.1"/>
    <property type="molecule type" value="Genomic_DNA"/>
</dbReference>
<evidence type="ECO:0000256" key="2">
    <source>
        <dbReference type="ARBA" id="ARBA00004953"/>
    </source>
</evidence>
<name>J0R0B3_9HYPH</name>
<dbReference type="GO" id="GO:0015420">
    <property type="term" value="F:ABC-type vitamin B12 transporter activity"/>
    <property type="evidence" value="ECO:0007669"/>
    <property type="project" value="UniProtKB-UniRule"/>
</dbReference>
<dbReference type="OrthoDB" id="9811967at2"/>
<dbReference type="PATRIC" id="fig|1094558.3.peg.1573"/>
<comment type="subcellular location">
    <subcellularLocation>
        <location evidence="1 9">Cell membrane</location>
        <topology evidence="1 9">Multi-pass membrane protein</topology>
    </subcellularLocation>
</comment>
<dbReference type="HAMAP" id="MF_00024">
    <property type="entry name" value="CobD_CbiB"/>
    <property type="match status" value="1"/>
</dbReference>
<comment type="pathway">
    <text evidence="2 9">Cofactor biosynthesis; adenosylcobalamin biosynthesis.</text>
</comment>
<proteinExistence type="inferred from homology"/>
<keyword evidence="6 9" id="KW-0812">Transmembrane</keyword>
<comment type="caution">
    <text evidence="10">The sequence shown here is derived from an EMBL/GenBank/DDBJ whole genome shotgun (WGS) entry which is preliminary data.</text>
</comment>
<evidence type="ECO:0000256" key="5">
    <source>
        <dbReference type="ARBA" id="ARBA00022573"/>
    </source>
</evidence>
<keyword evidence="7 9" id="KW-1133">Transmembrane helix</keyword>
<evidence type="ECO:0000256" key="9">
    <source>
        <dbReference type="HAMAP-Rule" id="MF_00024"/>
    </source>
</evidence>
<evidence type="ECO:0000256" key="4">
    <source>
        <dbReference type="ARBA" id="ARBA00022475"/>
    </source>
</evidence>
<dbReference type="RefSeq" id="WP_008039862.1">
    <property type="nucleotide sequence ID" value="NZ_JH725147.1"/>
</dbReference>
<feature type="transmembrane region" description="Helical" evidence="9">
    <location>
        <begin position="57"/>
        <end position="77"/>
    </location>
</feature>
<dbReference type="STRING" id="1094558.ME5_01470"/>
<keyword evidence="4 9" id="KW-1003">Cell membrane</keyword>
<comment type="similarity">
    <text evidence="3 9">Belongs to the CobD/CbiB family.</text>
</comment>
<evidence type="ECO:0000313" key="10">
    <source>
        <dbReference type="EMBL" id="EJF88919.1"/>
    </source>
</evidence>
<evidence type="ECO:0000256" key="7">
    <source>
        <dbReference type="ARBA" id="ARBA00022989"/>
    </source>
</evidence>
<evidence type="ECO:0000256" key="8">
    <source>
        <dbReference type="ARBA" id="ARBA00023136"/>
    </source>
</evidence>
<comment type="function">
    <text evidence="9">Converts cobyric acid to cobinamide by the addition of aminopropanol on the F carboxylic group.</text>
</comment>
<dbReference type="Pfam" id="PF03186">
    <property type="entry name" value="CobD_Cbib"/>
    <property type="match status" value="1"/>
</dbReference>
<organism evidence="10 11">
    <name type="scientific">Bartonella tamiae Th239</name>
    <dbReference type="NCBI Taxonomy" id="1094558"/>
    <lineage>
        <taxon>Bacteria</taxon>
        <taxon>Pseudomonadati</taxon>
        <taxon>Pseudomonadota</taxon>
        <taxon>Alphaproteobacteria</taxon>
        <taxon>Hyphomicrobiales</taxon>
        <taxon>Bartonellaceae</taxon>
        <taxon>Bartonella</taxon>
    </lineage>
</organism>
<feature type="transmembrane region" description="Helical" evidence="9">
    <location>
        <begin position="302"/>
        <end position="324"/>
    </location>
</feature>
<keyword evidence="11" id="KW-1185">Reference proteome</keyword>
<evidence type="ECO:0000256" key="6">
    <source>
        <dbReference type="ARBA" id="ARBA00022692"/>
    </source>
</evidence>
<dbReference type="GO" id="GO:0048472">
    <property type="term" value="F:threonine-phosphate decarboxylase activity"/>
    <property type="evidence" value="ECO:0007669"/>
    <property type="project" value="InterPro"/>
</dbReference>
<dbReference type="NCBIfam" id="TIGR00380">
    <property type="entry name" value="cobal_cbiB"/>
    <property type="match status" value="1"/>
</dbReference>
<evidence type="ECO:0000256" key="1">
    <source>
        <dbReference type="ARBA" id="ARBA00004651"/>
    </source>
</evidence>
<feature type="transmembrane region" description="Helical" evidence="9">
    <location>
        <begin position="160"/>
        <end position="178"/>
    </location>
</feature>
<dbReference type="AlphaFoldDB" id="J0R0B3"/>
<protein>
    <recommendedName>
        <fullName evidence="9">Cobalamin biosynthesis protein CobD</fullName>
    </recommendedName>
</protein>
<dbReference type="GO" id="GO:0009236">
    <property type="term" value="P:cobalamin biosynthetic process"/>
    <property type="evidence" value="ECO:0007669"/>
    <property type="project" value="UniProtKB-UniRule"/>
</dbReference>
<dbReference type="HOGENOM" id="CLU_054212_0_1_5"/>
<sequence>MERLLILILALIIDRIVGDPHCLWKRIPHPVAIIGHLIAFLEKKINKKRFSSRLKRVLGFFMLLFLLFGAFAFGMVIHLIILYASWFGLLIEACVACIFFAQKSLSDHVLNVKEAFSQDGLKKAQKAVSMIVGRNTEMLDESAICRATIESLAENSSDGVIAPVFWYILFGLPGLIGYKTLNTADSMIGYKNDRYREFGWASARLDDVANFIPARLTALITLIALKFWHHKTSFYRALHVILKDANNHRSPNAGWPECAYAGGLNIQLAGPRYYDCVHVNEPFQNFNGTIAKPNDITRALHLFYQSMNVLLSLLIFSLVIYSLISL</sequence>
<evidence type="ECO:0000256" key="3">
    <source>
        <dbReference type="ARBA" id="ARBA00006263"/>
    </source>
</evidence>
<keyword evidence="5 9" id="KW-0169">Cobalamin biosynthesis</keyword>
<dbReference type="PANTHER" id="PTHR34308:SF1">
    <property type="entry name" value="COBALAMIN BIOSYNTHESIS PROTEIN CBIB"/>
    <property type="match status" value="1"/>
</dbReference>
<dbReference type="GO" id="GO:0005886">
    <property type="term" value="C:plasma membrane"/>
    <property type="evidence" value="ECO:0007669"/>
    <property type="project" value="UniProtKB-SubCell"/>
</dbReference>
<dbReference type="PANTHER" id="PTHR34308">
    <property type="entry name" value="COBALAMIN BIOSYNTHESIS PROTEIN CBIB"/>
    <property type="match status" value="1"/>
</dbReference>